<dbReference type="Proteomes" id="UP000199323">
    <property type="component" value="Unassembled WGS sequence"/>
</dbReference>
<dbReference type="PANTHER" id="PTHR43477:SF1">
    <property type="entry name" value="DIHYDROANTICAPSIN 7-DEHYDROGENASE"/>
    <property type="match status" value="1"/>
</dbReference>
<name>A0A1I2JWH2_9ACTN</name>
<dbReference type="InterPro" id="IPR036291">
    <property type="entry name" value="NAD(P)-bd_dom_sf"/>
</dbReference>
<dbReference type="PRINTS" id="PR00081">
    <property type="entry name" value="GDHRDH"/>
</dbReference>
<dbReference type="SUPFAM" id="SSF51735">
    <property type="entry name" value="NAD(P)-binding Rossmann-fold domains"/>
    <property type="match status" value="1"/>
</dbReference>
<dbReference type="OrthoDB" id="4773823at2"/>
<dbReference type="PANTHER" id="PTHR43477">
    <property type="entry name" value="DIHYDROANTICAPSIN 7-DEHYDROGENASE"/>
    <property type="match status" value="1"/>
</dbReference>
<dbReference type="RefSeq" id="WP_093716302.1">
    <property type="nucleotide sequence ID" value="NZ_FONG01000019.1"/>
</dbReference>
<evidence type="ECO:0000313" key="4">
    <source>
        <dbReference type="Proteomes" id="UP000199323"/>
    </source>
</evidence>
<dbReference type="AlphaFoldDB" id="A0A1I2JWH2"/>
<dbReference type="STRING" id="380248.SAMN05216251_119111"/>
<dbReference type="InterPro" id="IPR051122">
    <property type="entry name" value="SDR_DHRS6-like"/>
</dbReference>
<dbReference type="Pfam" id="PF00106">
    <property type="entry name" value="adh_short"/>
    <property type="match status" value="1"/>
</dbReference>
<reference evidence="3 4" key="1">
    <citation type="submission" date="2016-10" db="EMBL/GenBank/DDBJ databases">
        <authorList>
            <person name="de Groot N.N."/>
        </authorList>
    </citation>
    <scope>NUCLEOTIDE SEQUENCE [LARGE SCALE GENOMIC DNA]</scope>
    <source>
        <strain evidence="3 4">CGMCC 4.3510</strain>
    </source>
</reference>
<evidence type="ECO:0000313" key="3">
    <source>
        <dbReference type="EMBL" id="SFF57136.1"/>
    </source>
</evidence>
<dbReference type="PROSITE" id="PS00061">
    <property type="entry name" value="ADH_SHORT"/>
    <property type="match status" value="1"/>
</dbReference>
<protein>
    <submittedName>
        <fullName evidence="3">NAD(P)-dependent dehydrogenase, short-chain alcohol dehydrogenase family</fullName>
    </submittedName>
</protein>
<gene>
    <name evidence="3" type="ORF">SAMN05216251_119111</name>
</gene>
<dbReference type="CDD" id="cd05233">
    <property type="entry name" value="SDR_c"/>
    <property type="match status" value="1"/>
</dbReference>
<dbReference type="GO" id="GO:0016491">
    <property type="term" value="F:oxidoreductase activity"/>
    <property type="evidence" value="ECO:0007669"/>
    <property type="project" value="UniProtKB-KW"/>
</dbReference>
<keyword evidence="4" id="KW-1185">Reference proteome</keyword>
<organism evidence="3 4">
    <name type="scientific">Actinacidiphila alni</name>
    <dbReference type="NCBI Taxonomy" id="380248"/>
    <lineage>
        <taxon>Bacteria</taxon>
        <taxon>Bacillati</taxon>
        <taxon>Actinomycetota</taxon>
        <taxon>Actinomycetes</taxon>
        <taxon>Kitasatosporales</taxon>
        <taxon>Streptomycetaceae</taxon>
        <taxon>Actinacidiphila</taxon>
    </lineage>
</organism>
<comment type="similarity">
    <text evidence="1">Belongs to the short-chain dehydrogenases/reductases (SDR) family.</text>
</comment>
<dbReference type="Gene3D" id="3.40.50.720">
    <property type="entry name" value="NAD(P)-binding Rossmann-like Domain"/>
    <property type="match status" value="1"/>
</dbReference>
<evidence type="ECO:0000256" key="1">
    <source>
        <dbReference type="ARBA" id="ARBA00006484"/>
    </source>
</evidence>
<evidence type="ECO:0000256" key="2">
    <source>
        <dbReference type="ARBA" id="ARBA00023002"/>
    </source>
</evidence>
<keyword evidence="2" id="KW-0560">Oxidoreductase</keyword>
<sequence>MTTDTYTGGLDGAVIAVAGAGGPAGRAVLQRLAREGGHVIAADADPERLAEAVDAARYDAGGADITGEIVDLLDLEASQDWAGRIEKDHGRVDGLVHLVGGWRGSASFPETDLADWDVLHKLLIRTVQHTSLAFHDGLMRSPGGRYVLISASGATAPTAGNAAYAAAKAAAEAWTLALGDSFRKLGGDDGPTAAATVLVIKALVHDEMRAQRPNAKFAGFTDVRDLADAIAEVWDRSPNDVNGTRQWLTPQP</sequence>
<dbReference type="InterPro" id="IPR020904">
    <property type="entry name" value="Sc_DH/Rdtase_CS"/>
</dbReference>
<dbReference type="InterPro" id="IPR002347">
    <property type="entry name" value="SDR_fam"/>
</dbReference>
<accession>A0A1I2JWH2</accession>
<dbReference type="EMBL" id="FONG01000019">
    <property type="protein sequence ID" value="SFF57136.1"/>
    <property type="molecule type" value="Genomic_DNA"/>
</dbReference>
<proteinExistence type="inferred from homology"/>